<reference evidence="2 3" key="1">
    <citation type="submission" date="2020-03" db="EMBL/GenBank/DDBJ databases">
        <title>Leucobacter sp. nov., isolated from beetles.</title>
        <authorList>
            <person name="Hyun D.-W."/>
            <person name="Bae J.-W."/>
        </authorList>
    </citation>
    <scope>NUCLEOTIDE SEQUENCE [LARGE SCALE GENOMIC DNA]</scope>
    <source>
        <strain evidence="2 3">HDW9B</strain>
    </source>
</reference>
<gene>
    <name evidence="2" type="ORF">G7067_11840</name>
</gene>
<keyword evidence="3" id="KW-1185">Reference proteome</keyword>
<feature type="chain" id="PRO_5026321764" evidence="1">
    <location>
        <begin position="29"/>
        <end position="350"/>
    </location>
</feature>
<feature type="signal peptide" evidence="1">
    <location>
        <begin position="1"/>
        <end position="28"/>
    </location>
</feature>
<proteinExistence type="predicted"/>
<sequence length="350" mass="37533">MRNKFLSSSVSAGLAVAMITLTGGVAHAGNSGSEQPAISSLLDAVPNIADQTFESTDIEIVETGGAIEVNLPEQIYAIEGLLPVQGATLRINTANSIDETIGGMTATSGDDVQGPTTVLQPTGAGLNLFTVINEHASAEEVSFTFNVPEGTVLIESGEDYQLYSDGVVHGTVGKPHAVDASGVSLPVSYERRDNSLFLNVDTQSVAVSYPIVAQASWGYTYQYDLQKEPNTARALLMSCFNCYFPVPGAPRSFPPTGAILPLNVAGFPFEVKMARTYTATNYFHFFFTATKNHIDGYGSDILFEFKKVGTVKLFTVTANVMNNSPWVNNDVYRTGALLNWALFVSNINRA</sequence>
<organism evidence="2 3">
    <name type="scientific">Leucobacter insecticola</name>
    <dbReference type="NCBI Taxonomy" id="2714934"/>
    <lineage>
        <taxon>Bacteria</taxon>
        <taxon>Bacillati</taxon>
        <taxon>Actinomycetota</taxon>
        <taxon>Actinomycetes</taxon>
        <taxon>Micrococcales</taxon>
        <taxon>Microbacteriaceae</taxon>
        <taxon>Leucobacter</taxon>
    </lineage>
</organism>
<keyword evidence="1" id="KW-0732">Signal</keyword>
<dbReference type="Proteomes" id="UP000501387">
    <property type="component" value="Chromosome"/>
</dbReference>
<dbReference type="AlphaFoldDB" id="A0A6G8FKP1"/>
<protein>
    <submittedName>
        <fullName evidence="2">Uncharacterized protein</fullName>
    </submittedName>
</protein>
<dbReference type="KEGG" id="lins:G7067_11840"/>
<dbReference type="RefSeq" id="WP_166324627.1">
    <property type="nucleotide sequence ID" value="NZ_CP049934.1"/>
</dbReference>
<name>A0A6G8FKP1_9MICO</name>
<evidence type="ECO:0000313" key="2">
    <source>
        <dbReference type="EMBL" id="QIM16935.1"/>
    </source>
</evidence>
<evidence type="ECO:0000313" key="3">
    <source>
        <dbReference type="Proteomes" id="UP000501387"/>
    </source>
</evidence>
<evidence type="ECO:0000256" key="1">
    <source>
        <dbReference type="SAM" id="SignalP"/>
    </source>
</evidence>
<dbReference type="EMBL" id="CP049934">
    <property type="protein sequence ID" value="QIM16935.1"/>
    <property type="molecule type" value="Genomic_DNA"/>
</dbReference>
<accession>A0A6G8FKP1</accession>